<name>A0A841DJX5_9ACTN</name>
<accession>A0A841DJX5</accession>
<dbReference type="GO" id="GO:0050300">
    <property type="term" value="F:aminoglycoside 6-kinase activity"/>
    <property type="evidence" value="ECO:0007669"/>
    <property type="project" value="UniProtKB-EC"/>
</dbReference>
<evidence type="ECO:0000313" key="2">
    <source>
        <dbReference type="Proteomes" id="UP000558997"/>
    </source>
</evidence>
<dbReference type="InterPro" id="IPR011009">
    <property type="entry name" value="Kinase-like_dom_sf"/>
</dbReference>
<keyword evidence="2" id="KW-1185">Reference proteome</keyword>
<protein>
    <submittedName>
        <fullName evidence="1">Streptomycin 6-kinase</fullName>
        <ecNumber evidence="1">2.7.1.72</ecNumber>
    </submittedName>
</protein>
<comment type="caution">
    <text evidence="1">The sequence shown here is derived from an EMBL/GenBank/DDBJ whole genome shotgun (WGS) entry which is preliminary data.</text>
</comment>
<keyword evidence="1" id="KW-0418">Kinase</keyword>
<keyword evidence="1" id="KW-0808">Transferase</keyword>
<organism evidence="1 2">
    <name type="scientific">Kribbella solani</name>
    <dbReference type="NCBI Taxonomy" id="236067"/>
    <lineage>
        <taxon>Bacteria</taxon>
        <taxon>Bacillati</taxon>
        <taxon>Actinomycetota</taxon>
        <taxon>Actinomycetes</taxon>
        <taxon>Propionibacteriales</taxon>
        <taxon>Kribbellaceae</taxon>
        <taxon>Kribbella</taxon>
    </lineage>
</organism>
<dbReference type="AlphaFoldDB" id="A0A841DJX5"/>
<dbReference type="Gene3D" id="3.90.1200.10">
    <property type="match status" value="1"/>
</dbReference>
<sequence>MIPAAFAKATVDREGAAGAAWLAELPSLAGELLTRWKCERDGEVMHGEVGVVVPVQGAVLKVSFPHPGNIHEPDAFAAWGGRGAVHLYERDDTCFAMLLERTHSTTLAAHVPTPTPAAKAGDLATIAGNLLRRLMVPAPDGLPRLSDQAESWSESLRTDAAELDHALPAAVVDEALAVVDGLCRRQPETVLHGDFHPRNILRADREPWLAVDPKGYVGDPAYDAAIFLRTRAYHLHVGDGLTGNDLLQRLHTELANFAEAAGLDADRIRRWTQLIAVQSAFGVRRQGGHHRARDNAQLVRLLDLIDHLAVALTT</sequence>
<dbReference type="EMBL" id="JACHNF010000001">
    <property type="protein sequence ID" value="MBB5976980.1"/>
    <property type="molecule type" value="Genomic_DNA"/>
</dbReference>
<dbReference type="GO" id="GO:0019748">
    <property type="term" value="P:secondary metabolic process"/>
    <property type="evidence" value="ECO:0007669"/>
    <property type="project" value="InterPro"/>
</dbReference>
<dbReference type="Pfam" id="PF04655">
    <property type="entry name" value="APH_6_hur"/>
    <property type="match status" value="1"/>
</dbReference>
<evidence type="ECO:0000313" key="1">
    <source>
        <dbReference type="EMBL" id="MBB5976980.1"/>
    </source>
</evidence>
<dbReference type="InterPro" id="IPR006748">
    <property type="entry name" value="NH2Glyco/OHUrea_AB-resist_kin"/>
</dbReference>
<dbReference type="RefSeq" id="WP_202887055.1">
    <property type="nucleotide sequence ID" value="NZ_BAAAVN010000005.1"/>
</dbReference>
<dbReference type="Proteomes" id="UP000558997">
    <property type="component" value="Unassembled WGS sequence"/>
</dbReference>
<proteinExistence type="predicted"/>
<dbReference type="SUPFAM" id="SSF56112">
    <property type="entry name" value="Protein kinase-like (PK-like)"/>
    <property type="match status" value="1"/>
</dbReference>
<reference evidence="1 2" key="1">
    <citation type="submission" date="2020-08" db="EMBL/GenBank/DDBJ databases">
        <title>Sequencing the genomes of 1000 actinobacteria strains.</title>
        <authorList>
            <person name="Klenk H.-P."/>
        </authorList>
    </citation>
    <scope>NUCLEOTIDE SEQUENCE [LARGE SCALE GENOMIC DNA]</scope>
    <source>
        <strain evidence="1 2">DSM 17294</strain>
    </source>
</reference>
<dbReference type="EC" id="2.7.1.72" evidence="1"/>
<gene>
    <name evidence="1" type="ORF">HDA44_000321</name>
</gene>